<feature type="region of interest" description="Disordered" evidence="1">
    <location>
        <begin position="1"/>
        <end position="114"/>
    </location>
</feature>
<evidence type="ECO:0000313" key="3">
    <source>
        <dbReference type="Proteomes" id="UP000016923"/>
    </source>
</evidence>
<dbReference type="OrthoDB" id="4157259at2759"/>
<reference evidence="2 3" key="1">
    <citation type="journal article" date="2013" name="BMC Genomics">
        <title>The genome and transcriptome of the pine saprophyte Ophiostoma piceae, and a comparison with the bark beetle-associated pine pathogen Grosmannia clavigera.</title>
        <authorList>
            <person name="Haridas S."/>
            <person name="Wang Y."/>
            <person name="Lim L."/>
            <person name="Massoumi Alamouti S."/>
            <person name="Jackman S."/>
            <person name="Docking R."/>
            <person name="Robertson G."/>
            <person name="Birol I."/>
            <person name="Bohlmann J."/>
            <person name="Breuil C."/>
        </authorList>
    </citation>
    <scope>NUCLEOTIDE SEQUENCE [LARGE SCALE GENOMIC DNA]</scope>
    <source>
        <strain evidence="2 3">UAMH 11346</strain>
    </source>
</reference>
<feature type="compositionally biased region" description="Polar residues" evidence="1">
    <location>
        <begin position="91"/>
        <end position="106"/>
    </location>
</feature>
<dbReference type="Proteomes" id="UP000016923">
    <property type="component" value="Unassembled WGS sequence"/>
</dbReference>
<evidence type="ECO:0000313" key="2">
    <source>
        <dbReference type="EMBL" id="EPE03322.1"/>
    </source>
</evidence>
<evidence type="ECO:0000256" key="1">
    <source>
        <dbReference type="SAM" id="MobiDB-lite"/>
    </source>
</evidence>
<name>S3BSC0_OPHP1</name>
<dbReference type="VEuPathDB" id="FungiDB:F503_07625"/>
<dbReference type="EMBL" id="KE148168">
    <property type="protein sequence ID" value="EPE03322.1"/>
    <property type="molecule type" value="Genomic_DNA"/>
</dbReference>
<organism evidence="2 3">
    <name type="scientific">Ophiostoma piceae (strain UAMH 11346)</name>
    <name type="common">Sap stain fungus</name>
    <dbReference type="NCBI Taxonomy" id="1262450"/>
    <lineage>
        <taxon>Eukaryota</taxon>
        <taxon>Fungi</taxon>
        <taxon>Dikarya</taxon>
        <taxon>Ascomycota</taxon>
        <taxon>Pezizomycotina</taxon>
        <taxon>Sordariomycetes</taxon>
        <taxon>Sordariomycetidae</taxon>
        <taxon>Ophiostomatales</taxon>
        <taxon>Ophiostomataceae</taxon>
        <taxon>Ophiostoma</taxon>
    </lineage>
</organism>
<dbReference type="HOGENOM" id="CLU_096918_1_0_1"/>
<feature type="compositionally biased region" description="Basic residues" evidence="1">
    <location>
        <begin position="18"/>
        <end position="31"/>
    </location>
</feature>
<accession>S3BSC0</accession>
<dbReference type="AlphaFoldDB" id="S3BSC0"/>
<protein>
    <submittedName>
        <fullName evidence="2">Uncharacterized protein</fullName>
    </submittedName>
</protein>
<keyword evidence="3" id="KW-1185">Reference proteome</keyword>
<gene>
    <name evidence="2" type="ORF">F503_07625</name>
</gene>
<sequence>MSSSIPIPPQASGSGSLGHHHDRKPRHHHHLRSMDASMGSPTTSTEMSPSPSTSSSSSSSSSSTASPSSLYSAATPPSRSAKGKEPVLPLSQLSQSGPDATPTRKQQQMHRRRPSLLSSAILHQEAQVINIGDPDGAPRLISYLSSSQGFIWNPEIFVPSYVDYDYTPLENRREPIVEIFLSDEEVQQMFPE</sequence>
<proteinExistence type="predicted"/>
<dbReference type="OMA" id="GFTWNDE"/>
<dbReference type="eggNOG" id="ENOG502S65B">
    <property type="taxonomic scope" value="Eukaryota"/>
</dbReference>
<feature type="compositionally biased region" description="Low complexity" evidence="1">
    <location>
        <begin position="40"/>
        <end position="78"/>
    </location>
</feature>